<dbReference type="AlphaFoldDB" id="A0A0S4QGK4"/>
<evidence type="ECO:0000256" key="1">
    <source>
        <dbReference type="SAM" id="MobiDB-lite"/>
    </source>
</evidence>
<dbReference type="PANTHER" id="PTHR35010:SF2">
    <property type="entry name" value="BLL4672 PROTEIN"/>
    <property type="match status" value="1"/>
</dbReference>
<organism evidence="3 4">
    <name type="scientific">Parafrankia irregularis</name>
    <dbReference type="NCBI Taxonomy" id="795642"/>
    <lineage>
        <taxon>Bacteria</taxon>
        <taxon>Bacillati</taxon>
        <taxon>Actinomycetota</taxon>
        <taxon>Actinomycetes</taxon>
        <taxon>Frankiales</taxon>
        <taxon>Frankiaceae</taxon>
        <taxon>Parafrankia</taxon>
    </lineage>
</organism>
<dbReference type="Pfam" id="PF13560">
    <property type="entry name" value="HTH_31"/>
    <property type="match status" value="1"/>
</dbReference>
<keyword evidence="4" id="KW-1185">Reference proteome</keyword>
<proteinExistence type="predicted"/>
<dbReference type="Proteomes" id="UP000198802">
    <property type="component" value="Unassembled WGS sequence"/>
</dbReference>
<evidence type="ECO:0000313" key="3">
    <source>
        <dbReference type="EMBL" id="CUU54551.1"/>
    </source>
</evidence>
<dbReference type="PANTHER" id="PTHR35010">
    <property type="entry name" value="BLL4672 PROTEIN-RELATED"/>
    <property type="match status" value="1"/>
</dbReference>
<dbReference type="Pfam" id="PF17765">
    <property type="entry name" value="MLTR_LBD"/>
    <property type="match status" value="1"/>
</dbReference>
<gene>
    <name evidence="3" type="ORF">Ga0074812_10341</name>
</gene>
<feature type="region of interest" description="Disordered" evidence="1">
    <location>
        <begin position="228"/>
        <end position="255"/>
    </location>
</feature>
<feature type="domain" description="MmyB-like transcription regulator ligand binding" evidence="2">
    <location>
        <begin position="59"/>
        <end position="221"/>
    </location>
</feature>
<dbReference type="InterPro" id="IPR041413">
    <property type="entry name" value="MLTR_LBD"/>
</dbReference>
<dbReference type="EMBL" id="FAOZ01000003">
    <property type="protein sequence ID" value="CUU54551.1"/>
    <property type="molecule type" value="Genomic_DNA"/>
</dbReference>
<dbReference type="Gene3D" id="3.30.450.180">
    <property type="match status" value="1"/>
</dbReference>
<protein>
    <submittedName>
        <fullName evidence="3">Helix-turn-helix domain-containing protein</fullName>
    </submittedName>
</protein>
<evidence type="ECO:0000259" key="2">
    <source>
        <dbReference type="Pfam" id="PF17765"/>
    </source>
</evidence>
<accession>A0A0S4QGK4</accession>
<sequence>MSVDYYVRLEQGRDQNPSEHVLDALATVLRLDDAETAHRHQLGRPRPHRRRALPRVERVSPALLSLLSLWPNTPALVLGRRTDVLAANILAAALSPGFGRGQNLVRSVFLDPGSRETFPDWERIAADCVASLRGAAVDDLNDPLLTELVGELSLKSETFRQLWARHHVRERASGTKRFAHPLVGELTLRYESFGVNSAPGQVLVVHHTAHGSADEQALALLSSLVAGSTPADRPGRRHLGRDPSVPPAAGGRASA</sequence>
<name>A0A0S4QGK4_9ACTN</name>
<reference evidence="4" key="1">
    <citation type="submission" date="2015-11" db="EMBL/GenBank/DDBJ databases">
        <authorList>
            <person name="Varghese N."/>
        </authorList>
    </citation>
    <scope>NUCLEOTIDE SEQUENCE [LARGE SCALE GENOMIC DNA]</scope>
    <source>
        <strain evidence="4">DSM 45899</strain>
    </source>
</reference>
<evidence type="ECO:0000313" key="4">
    <source>
        <dbReference type="Proteomes" id="UP000198802"/>
    </source>
</evidence>